<evidence type="ECO:0000313" key="2">
    <source>
        <dbReference type="Proteomes" id="UP001302126"/>
    </source>
</evidence>
<reference evidence="1" key="1">
    <citation type="journal article" date="2023" name="Mol. Phylogenet. Evol.">
        <title>Genome-scale phylogeny and comparative genomics of the fungal order Sordariales.</title>
        <authorList>
            <person name="Hensen N."/>
            <person name="Bonometti L."/>
            <person name="Westerberg I."/>
            <person name="Brannstrom I.O."/>
            <person name="Guillou S."/>
            <person name="Cros-Aarteil S."/>
            <person name="Calhoun S."/>
            <person name="Haridas S."/>
            <person name="Kuo A."/>
            <person name="Mondo S."/>
            <person name="Pangilinan J."/>
            <person name="Riley R."/>
            <person name="LaButti K."/>
            <person name="Andreopoulos B."/>
            <person name="Lipzen A."/>
            <person name="Chen C."/>
            <person name="Yan M."/>
            <person name="Daum C."/>
            <person name="Ng V."/>
            <person name="Clum A."/>
            <person name="Steindorff A."/>
            <person name="Ohm R.A."/>
            <person name="Martin F."/>
            <person name="Silar P."/>
            <person name="Natvig D.O."/>
            <person name="Lalanne C."/>
            <person name="Gautier V."/>
            <person name="Ament-Velasquez S.L."/>
            <person name="Kruys A."/>
            <person name="Hutchinson M.I."/>
            <person name="Powell A.J."/>
            <person name="Barry K."/>
            <person name="Miller A.N."/>
            <person name="Grigoriev I.V."/>
            <person name="Debuchy R."/>
            <person name="Gladieux P."/>
            <person name="Hiltunen Thoren M."/>
            <person name="Johannesson H."/>
        </authorList>
    </citation>
    <scope>NUCLEOTIDE SEQUENCE</scope>
    <source>
        <strain evidence="1">PSN309</strain>
    </source>
</reference>
<dbReference type="Proteomes" id="UP001302126">
    <property type="component" value="Unassembled WGS sequence"/>
</dbReference>
<keyword evidence="2" id="KW-1185">Reference proteome</keyword>
<evidence type="ECO:0000313" key="1">
    <source>
        <dbReference type="EMBL" id="KAK4185453.1"/>
    </source>
</evidence>
<dbReference type="AlphaFoldDB" id="A0AAN7AFL1"/>
<name>A0AAN7AFL1_9PEZI</name>
<comment type="caution">
    <text evidence="1">The sequence shown here is derived from an EMBL/GenBank/DDBJ whole genome shotgun (WGS) entry which is preliminary data.</text>
</comment>
<reference evidence="1" key="2">
    <citation type="submission" date="2023-05" db="EMBL/GenBank/DDBJ databases">
        <authorList>
            <consortium name="Lawrence Berkeley National Laboratory"/>
            <person name="Steindorff A."/>
            <person name="Hensen N."/>
            <person name="Bonometti L."/>
            <person name="Westerberg I."/>
            <person name="Brannstrom I.O."/>
            <person name="Guillou S."/>
            <person name="Cros-Aarteil S."/>
            <person name="Calhoun S."/>
            <person name="Haridas S."/>
            <person name="Kuo A."/>
            <person name="Mondo S."/>
            <person name="Pangilinan J."/>
            <person name="Riley R."/>
            <person name="Labutti K."/>
            <person name="Andreopoulos B."/>
            <person name="Lipzen A."/>
            <person name="Chen C."/>
            <person name="Yanf M."/>
            <person name="Daum C."/>
            <person name="Ng V."/>
            <person name="Clum A."/>
            <person name="Ohm R."/>
            <person name="Martin F."/>
            <person name="Silar P."/>
            <person name="Natvig D."/>
            <person name="Lalanne C."/>
            <person name="Gautier V."/>
            <person name="Ament-Velasquez S.L."/>
            <person name="Kruys A."/>
            <person name="Hutchinson M.I."/>
            <person name="Powell A.J."/>
            <person name="Barry K."/>
            <person name="Miller A.N."/>
            <person name="Grigoriev I.V."/>
            <person name="Debuchy R."/>
            <person name="Gladieux P."/>
            <person name="Thoren M.H."/>
            <person name="Johannesson H."/>
        </authorList>
    </citation>
    <scope>NUCLEOTIDE SEQUENCE</scope>
    <source>
        <strain evidence="1">PSN309</strain>
    </source>
</reference>
<accession>A0AAN7AFL1</accession>
<dbReference type="EMBL" id="MU864449">
    <property type="protein sequence ID" value="KAK4185453.1"/>
    <property type="molecule type" value="Genomic_DNA"/>
</dbReference>
<protein>
    <submittedName>
        <fullName evidence="1">Uncharacterized protein</fullName>
    </submittedName>
</protein>
<proteinExistence type="predicted"/>
<organism evidence="1 2">
    <name type="scientific">Podospora australis</name>
    <dbReference type="NCBI Taxonomy" id="1536484"/>
    <lineage>
        <taxon>Eukaryota</taxon>
        <taxon>Fungi</taxon>
        <taxon>Dikarya</taxon>
        <taxon>Ascomycota</taxon>
        <taxon>Pezizomycotina</taxon>
        <taxon>Sordariomycetes</taxon>
        <taxon>Sordariomycetidae</taxon>
        <taxon>Sordariales</taxon>
        <taxon>Podosporaceae</taxon>
        <taxon>Podospora</taxon>
    </lineage>
</organism>
<gene>
    <name evidence="1" type="ORF">QBC35DRAFT_537625</name>
</gene>
<sequence length="409" mass="46664">MADTAASRFARTPCILRALGEQLEGHGWEESRYHKTPSKKNSADVNKHTRKVTSRMRMLETFAWTGEIPLEKFTLAKIQTSCPRLKPLPLKSLSLGGVLLPYDETKLAMLVCLRHLEHVKIKNWNEFVEDEMGSFLDNLEDWKVAFEAFRPENRPNLRQLKVSNYTPDVHKLVIRHTASKEVTNNHLAPFLGKQGGYNEYESYPDTSMLLRSSPDHPALPMKLRMIPLAFHYNFDQSMANASFPVPPHPRFVLKDLVTSNADSLEGLVLHLKLHSLEQKGDRVRIAEGTLDDVLVALRVLEKLTQLLLTVDLDECHAYGEERIDTSYEAHSLWVQKLALASQSLRYIMLGPVCCKIWRDEEGNTEFRQSDHKEEREQAELFAIGNFSPDSYGRPPGYAGFGWGPPTRGW</sequence>